<feature type="compositionally biased region" description="Low complexity" evidence="1">
    <location>
        <begin position="63"/>
        <end position="76"/>
    </location>
</feature>
<dbReference type="OrthoDB" id="5059607at2"/>
<keyword evidence="2" id="KW-1133">Transmembrane helix</keyword>
<dbReference type="AlphaFoldDB" id="A0A4Y3QHI3"/>
<dbReference type="EMBL" id="BJML01000001">
    <property type="protein sequence ID" value="GEB44605.1"/>
    <property type="molecule type" value="Genomic_DNA"/>
</dbReference>
<keyword evidence="2" id="KW-0472">Membrane</keyword>
<organism evidence="3 4">
    <name type="scientific">Microbacterium testaceum</name>
    <name type="common">Aureobacterium testaceum</name>
    <name type="synonym">Brevibacterium testaceum</name>
    <dbReference type="NCBI Taxonomy" id="2033"/>
    <lineage>
        <taxon>Bacteria</taxon>
        <taxon>Bacillati</taxon>
        <taxon>Actinomycetota</taxon>
        <taxon>Actinomycetes</taxon>
        <taxon>Micrococcales</taxon>
        <taxon>Microbacteriaceae</taxon>
        <taxon>Microbacterium</taxon>
    </lineage>
</organism>
<reference evidence="3 4" key="1">
    <citation type="submission" date="2019-06" db="EMBL/GenBank/DDBJ databases">
        <title>Whole genome shotgun sequence of Microbacterium testaceum NBRC 12675.</title>
        <authorList>
            <person name="Hosoyama A."/>
            <person name="Uohara A."/>
            <person name="Ohji S."/>
            <person name="Ichikawa N."/>
        </authorList>
    </citation>
    <scope>NUCLEOTIDE SEQUENCE [LARGE SCALE GENOMIC DNA]</scope>
    <source>
        <strain evidence="3 4">NBRC 12675</strain>
    </source>
</reference>
<proteinExistence type="predicted"/>
<keyword evidence="2" id="KW-0812">Transmembrane</keyword>
<sequence>MNDELTPSERAALRARIVGGAHGIKPVGAHRNAWIAGSVAAAMVVAIAGGVAVTSTLSAPEIATTPSPSPTVTAAPVPVPTPTATPTQEPVVLPRGSAPFDGACDNVIDGADLDAAAGMKMGRVGPDWIDSAATVRGGIECLWYSSEEYSAAFVEVGVFPDGQQPTNPALVQDPGCRDNYGRLLCTRQGAADGMNAWVRISSVRGDVVSAGADRVLDAVLSRISRYPVGVAATALPTWWSAPDCARVAEVIDAESLSLPDVTVEKVDATSGRDGACRVAAPSEDIYASWSATVSVIAGGAVNVPSIAAAGGQRTDVAGAAEAYWVSWHDGIDGGGSEVLAVSDGENLLLVDVPFNLLPAGGDLPRATTIAQKVLPLL</sequence>
<dbReference type="RefSeq" id="WP_141375565.1">
    <property type="nucleotide sequence ID" value="NZ_BJML01000001.1"/>
</dbReference>
<gene>
    <name evidence="3" type="ORF">MTE01_05500</name>
</gene>
<evidence type="ECO:0008006" key="5">
    <source>
        <dbReference type="Google" id="ProtNLM"/>
    </source>
</evidence>
<dbReference type="Proteomes" id="UP000319525">
    <property type="component" value="Unassembled WGS sequence"/>
</dbReference>
<evidence type="ECO:0000313" key="4">
    <source>
        <dbReference type="Proteomes" id="UP000319525"/>
    </source>
</evidence>
<dbReference type="GeneID" id="57143254"/>
<evidence type="ECO:0000256" key="1">
    <source>
        <dbReference type="SAM" id="MobiDB-lite"/>
    </source>
</evidence>
<feature type="region of interest" description="Disordered" evidence="1">
    <location>
        <begin position="63"/>
        <end position="91"/>
    </location>
</feature>
<accession>A0A4Y3QHI3</accession>
<evidence type="ECO:0000313" key="3">
    <source>
        <dbReference type="EMBL" id="GEB44605.1"/>
    </source>
</evidence>
<feature type="transmembrane region" description="Helical" evidence="2">
    <location>
        <begin position="33"/>
        <end position="53"/>
    </location>
</feature>
<evidence type="ECO:0000256" key="2">
    <source>
        <dbReference type="SAM" id="Phobius"/>
    </source>
</evidence>
<protein>
    <recommendedName>
        <fullName evidence="5">DUF3558 domain-containing protein</fullName>
    </recommendedName>
</protein>
<name>A0A4Y3QHI3_MICTE</name>
<comment type="caution">
    <text evidence="3">The sequence shown here is derived from an EMBL/GenBank/DDBJ whole genome shotgun (WGS) entry which is preliminary data.</text>
</comment>